<proteinExistence type="predicted"/>
<dbReference type="RefSeq" id="XP_042915420.1">
    <property type="nucleotide sequence ID" value="XM_043070777.1"/>
</dbReference>
<feature type="region of interest" description="Disordered" evidence="1">
    <location>
        <begin position="109"/>
        <end position="167"/>
    </location>
</feature>
<accession>A0A2K3CSS7</accession>
<organism evidence="2 3">
    <name type="scientific">Chlamydomonas reinhardtii</name>
    <name type="common">Chlamydomonas smithii</name>
    <dbReference type="NCBI Taxonomy" id="3055"/>
    <lineage>
        <taxon>Eukaryota</taxon>
        <taxon>Viridiplantae</taxon>
        <taxon>Chlorophyta</taxon>
        <taxon>core chlorophytes</taxon>
        <taxon>Chlorophyceae</taxon>
        <taxon>CS clade</taxon>
        <taxon>Chlamydomonadales</taxon>
        <taxon>Chlamydomonadaceae</taxon>
        <taxon>Chlamydomonas</taxon>
    </lineage>
</organism>
<dbReference type="InParanoid" id="A0A2K3CSS7"/>
<sequence length="424" mass="42294">MAAAKCSATGQASSSASRGDIVSLAAAVEKLNALSSVVSLEPSEYSWGTPSIMQQQALYSQFMQLCVMSSLLPQLSYASAMSMPTARPAMFPGFMTPFPGFAASPVTPVPSPPAPSSIVQPSQAPCAEQPAKATARPEGKASKASGSPKKAGSKSKAAAKSSTAASPSAQQQAIAAMKAEDMDLDALLGVLGDDSFLENLQDDVLSEGSNGSSSTMDGRLQKATSNGSFHNDFASAFDLDMDDLPAAAASPDGNNAAAAAAPHAAAAVAAAAAASTAPAKSHSGDLNNLMSGSPTKSTRSSRREAAAAQRSVEAGNSSTGMMPPSGAAAAASAPAMKISLKVKGGVSKASVGGAGPKAARVAAAAAHVAAAAPSTPQQQAGGEECPLSGAELSRLLGEDDNRIPDGWDLDLDFENPFSCSITAF</sequence>
<dbReference type="OrthoDB" id="547917at2759"/>
<gene>
    <name evidence="2" type="ORF">CHLRE_16g649750v5</name>
</gene>
<feature type="compositionally biased region" description="Polar residues" evidence="1">
    <location>
        <begin position="284"/>
        <end position="296"/>
    </location>
</feature>
<dbReference type="KEGG" id="cre:CHLRE_16g649750v5"/>
<keyword evidence="3" id="KW-1185">Reference proteome</keyword>
<feature type="compositionally biased region" description="Low complexity" evidence="1">
    <location>
        <begin position="142"/>
        <end position="167"/>
    </location>
</feature>
<dbReference type="ExpressionAtlas" id="A0A2K3CSS7">
    <property type="expression patterns" value="baseline and differential"/>
</dbReference>
<dbReference type="AlphaFoldDB" id="A0A2K3CSS7"/>
<evidence type="ECO:0000313" key="3">
    <source>
        <dbReference type="Proteomes" id="UP000006906"/>
    </source>
</evidence>
<feature type="compositionally biased region" description="Low complexity" evidence="1">
    <location>
        <begin position="116"/>
        <end position="125"/>
    </location>
</feature>
<evidence type="ECO:0000256" key="1">
    <source>
        <dbReference type="SAM" id="MobiDB-lite"/>
    </source>
</evidence>
<protein>
    <submittedName>
        <fullName evidence="2">Uncharacterized protein</fullName>
    </submittedName>
</protein>
<feature type="region of interest" description="Disordered" evidence="1">
    <location>
        <begin position="278"/>
        <end position="327"/>
    </location>
</feature>
<dbReference type="Proteomes" id="UP000006906">
    <property type="component" value="Chromosome 16"/>
</dbReference>
<evidence type="ECO:0000313" key="2">
    <source>
        <dbReference type="EMBL" id="PNW71330.1"/>
    </source>
</evidence>
<name>A0A2K3CSS7_CHLRE</name>
<dbReference type="GeneID" id="5723730"/>
<reference evidence="2 3" key="1">
    <citation type="journal article" date="2007" name="Science">
        <title>The Chlamydomonas genome reveals the evolution of key animal and plant functions.</title>
        <authorList>
            <person name="Merchant S.S."/>
            <person name="Prochnik S.E."/>
            <person name="Vallon O."/>
            <person name="Harris E.H."/>
            <person name="Karpowicz S.J."/>
            <person name="Witman G.B."/>
            <person name="Terry A."/>
            <person name="Salamov A."/>
            <person name="Fritz-Laylin L.K."/>
            <person name="Marechal-Drouard L."/>
            <person name="Marshall W.F."/>
            <person name="Qu L.H."/>
            <person name="Nelson D.R."/>
            <person name="Sanderfoot A.A."/>
            <person name="Spalding M.H."/>
            <person name="Kapitonov V.V."/>
            <person name="Ren Q."/>
            <person name="Ferris P."/>
            <person name="Lindquist E."/>
            <person name="Shapiro H."/>
            <person name="Lucas S.M."/>
            <person name="Grimwood J."/>
            <person name="Schmutz J."/>
            <person name="Cardol P."/>
            <person name="Cerutti H."/>
            <person name="Chanfreau G."/>
            <person name="Chen C.L."/>
            <person name="Cognat V."/>
            <person name="Croft M.T."/>
            <person name="Dent R."/>
            <person name="Dutcher S."/>
            <person name="Fernandez E."/>
            <person name="Fukuzawa H."/>
            <person name="Gonzalez-Ballester D."/>
            <person name="Gonzalez-Halphen D."/>
            <person name="Hallmann A."/>
            <person name="Hanikenne M."/>
            <person name="Hippler M."/>
            <person name="Inwood W."/>
            <person name="Jabbari K."/>
            <person name="Kalanon M."/>
            <person name="Kuras R."/>
            <person name="Lefebvre P.A."/>
            <person name="Lemaire S.D."/>
            <person name="Lobanov A.V."/>
            <person name="Lohr M."/>
            <person name="Manuell A."/>
            <person name="Meier I."/>
            <person name="Mets L."/>
            <person name="Mittag M."/>
            <person name="Mittelmeier T."/>
            <person name="Moroney J.V."/>
            <person name="Moseley J."/>
            <person name="Napoli C."/>
            <person name="Nedelcu A.M."/>
            <person name="Niyogi K."/>
            <person name="Novoselov S.V."/>
            <person name="Paulsen I.T."/>
            <person name="Pazour G."/>
            <person name="Purton S."/>
            <person name="Ral J.P."/>
            <person name="Riano-Pachon D.M."/>
            <person name="Riekhof W."/>
            <person name="Rymarquis L."/>
            <person name="Schroda M."/>
            <person name="Stern D."/>
            <person name="Umen J."/>
            <person name="Willows R."/>
            <person name="Wilson N."/>
            <person name="Zimmer S.L."/>
            <person name="Allmer J."/>
            <person name="Balk J."/>
            <person name="Bisova K."/>
            <person name="Chen C.J."/>
            <person name="Elias M."/>
            <person name="Gendler K."/>
            <person name="Hauser C."/>
            <person name="Lamb M.R."/>
            <person name="Ledford H."/>
            <person name="Long J.C."/>
            <person name="Minagawa J."/>
            <person name="Page M.D."/>
            <person name="Pan J."/>
            <person name="Pootakham W."/>
            <person name="Roje S."/>
            <person name="Rose A."/>
            <person name="Stahlberg E."/>
            <person name="Terauchi A.M."/>
            <person name="Yang P."/>
            <person name="Ball S."/>
            <person name="Bowler C."/>
            <person name="Dieckmann C.L."/>
            <person name="Gladyshev V.N."/>
            <person name="Green P."/>
            <person name="Jorgensen R."/>
            <person name="Mayfield S."/>
            <person name="Mueller-Roeber B."/>
            <person name="Rajamani S."/>
            <person name="Sayre R.T."/>
            <person name="Brokstein P."/>
            <person name="Dubchak I."/>
            <person name="Goodstein D."/>
            <person name="Hornick L."/>
            <person name="Huang Y.W."/>
            <person name="Jhaveri J."/>
            <person name="Luo Y."/>
            <person name="Martinez D."/>
            <person name="Ngau W.C."/>
            <person name="Otillar B."/>
            <person name="Poliakov A."/>
            <person name="Porter A."/>
            <person name="Szajkowski L."/>
            <person name="Werner G."/>
            <person name="Zhou K."/>
            <person name="Grigoriev I.V."/>
            <person name="Rokhsar D.S."/>
            <person name="Grossman A.R."/>
        </authorList>
    </citation>
    <scope>NUCLEOTIDE SEQUENCE [LARGE SCALE GENOMIC DNA]</scope>
    <source>
        <strain evidence="3">CC-503</strain>
    </source>
</reference>
<dbReference type="EMBL" id="CM008977">
    <property type="protein sequence ID" value="PNW71330.1"/>
    <property type="molecule type" value="Genomic_DNA"/>
</dbReference>
<dbReference type="Gramene" id="PNW71330">
    <property type="protein sequence ID" value="PNW71330"/>
    <property type="gene ID" value="CHLRE_16g649750v5"/>
</dbReference>